<gene>
    <name evidence="4" type="ORF">O3H35_04830</name>
    <name evidence="3" type="ORF">O3H54_11165</name>
</gene>
<reference evidence="4" key="1">
    <citation type="submission" date="2022-12" db="EMBL/GenBank/DDBJ databases">
        <title>Reclassification of two methanogenic archaea species isolated from the Kolyma lowland permafrost.</title>
        <authorList>
            <person name="Trubitsyn V.E."/>
            <person name="Rivkina E.M."/>
            <person name="Shcherbakova V.A."/>
        </authorList>
    </citation>
    <scope>NUCLEOTIDE SEQUENCE</scope>
    <source>
        <strain evidence="3">M2</strain>
        <strain evidence="4">MK4</strain>
    </source>
</reference>
<dbReference type="Proteomes" id="UP001074446">
    <property type="component" value="Unassembled WGS sequence"/>
</dbReference>
<organism evidence="4">
    <name type="scientific">Methanobacterium veterum</name>
    <dbReference type="NCBI Taxonomy" id="408577"/>
    <lineage>
        <taxon>Archaea</taxon>
        <taxon>Methanobacteriati</taxon>
        <taxon>Methanobacteriota</taxon>
        <taxon>Methanomada group</taxon>
        <taxon>Methanobacteria</taxon>
        <taxon>Methanobacteriales</taxon>
        <taxon>Methanobacteriaceae</taxon>
        <taxon>Methanobacterium</taxon>
    </lineage>
</organism>
<evidence type="ECO:0000313" key="3">
    <source>
        <dbReference type="EMBL" id="MCZ3366441.1"/>
    </source>
</evidence>
<keyword evidence="2" id="KW-1133">Transmembrane helix</keyword>
<accession>A0A9E5A2F8</accession>
<dbReference type="Pfam" id="PF09919">
    <property type="entry name" value="DUF2149"/>
    <property type="match status" value="1"/>
</dbReference>
<dbReference type="EMBL" id="JAPVER010000020">
    <property type="protein sequence ID" value="MCZ3366441.1"/>
    <property type="molecule type" value="Genomic_DNA"/>
</dbReference>
<name>A0A9E5A2F8_9EURY</name>
<dbReference type="RefSeq" id="WP_048082893.1">
    <property type="nucleotide sequence ID" value="NZ_JAPVER010000020.1"/>
</dbReference>
<evidence type="ECO:0000256" key="1">
    <source>
        <dbReference type="SAM" id="MobiDB-lite"/>
    </source>
</evidence>
<dbReference type="InterPro" id="IPR018676">
    <property type="entry name" value="DUF2149"/>
</dbReference>
<keyword evidence="2" id="KW-0812">Transmembrane</keyword>
<dbReference type="EMBL" id="JAPVES010000029">
    <property type="protein sequence ID" value="MCZ3371949.1"/>
    <property type="molecule type" value="Genomic_DNA"/>
</dbReference>
<keyword evidence="5" id="KW-1185">Reference proteome</keyword>
<comment type="caution">
    <text evidence="4">The sequence shown here is derived from an EMBL/GenBank/DDBJ whole genome shotgun (WGS) entry which is preliminary data.</text>
</comment>
<protein>
    <submittedName>
        <fullName evidence="4">DUF2149 domain-containing protein</fullName>
    </submittedName>
</protein>
<feature type="compositionally biased region" description="Polar residues" evidence="1">
    <location>
        <begin position="77"/>
        <end position="86"/>
    </location>
</feature>
<dbReference type="AlphaFoldDB" id="A0A9E5A2F8"/>
<sequence>MLRRRPKLMDTNEEIDPMSYAVNMVDCMLVLAVGFLIFTVMSFGMQSVVFSNATPQEKQEIMKTVQQTVEIQEGKEINNTSQTKSGEGSGYEQVGTVYKDPKTNKLIMVN</sequence>
<evidence type="ECO:0000313" key="4">
    <source>
        <dbReference type="EMBL" id="MCZ3371949.1"/>
    </source>
</evidence>
<keyword evidence="2" id="KW-0472">Membrane</keyword>
<evidence type="ECO:0000313" key="5">
    <source>
        <dbReference type="Proteomes" id="UP001068021"/>
    </source>
</evidence>
<evidence type="ECO:0000256" key="2">
    <source>
        <dbReference type="SAM" id="Phobius"/>
    </source>
</evidence>
<feature type="region of interest" description="Disordered" evidence="1">
    <location>
        <begin position="75"/>
        <end position="94"/>
    </location>
</feature>
<dbReference type="Proteomes" id="UP001068021">
    <property type="component" value="Unassembled WGS sequence"/>
</dbReference>
<feature type="transmembrane region" description="Helical" evidence="2">
    <location>
        <begin position="20"/>
        <end position="45"/>
    </location>
</feature>
<proteinExistence type="predicted"/>